<dbReference type="GO" id="GO:0008757">
    <property type="term" value="F:S-adenosylmethionine-dependent methyltransferase activity"/>
    <property type="evidence" value="ECO:0007669"/>
    <property type="project" value="InterPro"/>
</dbReference>
<dbReference type="InterPro" id="IPR029063">
    <property type="entry name" value="SAM-dependent_MTases_sf"/>
</dbReference>
<feature type="domain" description="Methyltransferase type 11" evidence="2">
    <location>
        <begin position="194"/>
        <end position="297"/>
    </location>
</feature>
<keyword evidence="1" id="KW-0732">Signal</keyword>
<feature type="chain" id="PRO_5012825816" description="Methyltransferase type 11 domain-containing protein" evidence="1">
    <location>
        <begin position="20"/>
        <end position="363"/>
    </location>
</feature>
<proteinExistence type="predicted"/>
<dbReference type="PANTHER" id="PTHR43591">
    <property type="entry name" value="METHYLTRANSFERASE"/>
    <property type="match status" value="1"/>
</dbReference>
<evidence type="ECO:0000313" key="4">
    <source>
        <dbReference type="Proteomes" id="UP000198406"/>
    </source>
</evidence>
<dbReference type="AlphaFoldDB" id="A0A1Z5JTM3"/>
<reference evidence="3 4" key="1">
    <citation type="journal article" date="2015" name="Plant Cell">
        <title>Oil accumulation by the oleaginous diatom Fistulifera solaris as revealed by the genome and transcriptome.</title>
        <authorList>
            <person name="Tanaka T."/>
            <person name="Maeda Y."/>
            <person name="Veluchamy A."/>
            <person name="Tanaka M."/>
            <person name="Abida H."/>
            <person name="Marechal E."/>
            <person name="Bowler C."/>
            <person name="Muto M."/>
            <person name="Sunaga Y."/>
            <person name="Tanaka M."/>
            <person name="Yoshino T."/>
            <person name="Taniguchi T."/>
            <person name="Fukuda Y."/>
            <person name="Nemoto M."/>
            <person name="Matsumoto M."/>
            <person name="Wong P.S."/>
            <person name="Aburatani S."/>
            <person name="Fujibuchi W."/>
        </authorList>
    </citation>
    <scope>NUCLEOTIDE SEQUENCE [LARGE SCALE GENOMIC DNA]</scope>
    <source>
        <strain evidence="3 4">JPCC DA0580</strain>
    </source>
</reference>
<gene>
    <name evidence="3" type="ORF">FisN_10Lh230</name>
</gene>
<protein>
    <recommendedName>
        <fullName evidence="2">Methyltransferase type 11 domain-containing protein</fullName>
    </recommendedName>
</protein>
<dbReference type="SUPFAM" id="SSF53335">
    <property type="entry name" value="S-adenosyl-L-methionine-dependent methyltransferases"/>
    <property type="match status" value="1"/>
</dbReference>
<feature type="signal peptide" evidence="1">
    <location>
        <begin position="1"/>
        <end position="19"/>
    </location>
</feature>
<organism evidence="3 4">
    <name type="scientific">Fistulifera solaris</name>
    <name type="common">Oleaginous diatom</name>
    <dbReference type="NCBI Taxonomy" id="1519565"/>
    <lineage>
        <taxon>Eukaryota</taxon>
        <taxon>Sar</taxon>
        <taxon>Stramenopiles</taxon>
        <taxon>Ochrophyta</taxon>
        <taxon>Bacillariophyta</taxon>
        <taxon>Bacillariophyceae</taxon>
        <taxon>Bacillariophycidae</taxon>
        <taxon>Naviculales</taxon>
        <taxon>Naviculaceae</taxon>
        <taxon>Fistulifera</taxon>
    </lineage>
</organism>
<dbReference type="Proteomes" id="UP000198406">
    <property type="component" value="Unassembled WGS sequence"/>
</dbReference>
<evidence type="ECO:0000259" key="2">
    <source>
        <dbReference type="Pfam" id="PF08241"/>
    </source>
</evidence>
<evidence type="ECO:0000313" key="3">
    <source>
        <dbReference type="EMBL" id="GAX17357.1"/>
    </source>
</evidence>
<dbReference type="CDD" id="cd02440">
    <property type="entry name" value="AdoMet_MTases"/>
    <property type="match status" value="1"/>
</dbReference>
<dbReference type="InParanoid" id="A0A1Z5JTM3"/>
<dbReference type="OrthoDB" id="10017101at2759"/>
<keyword evidence="4" id="KW-1185">Reference proteome</keyword>
<evidence type="ECO:0000256" key="1">
    <source>
        <dbReference type="SAM" id="SignalP"/>
    </source>
</evidence>
<dbReference type="EMBL" id="BDSP01000114">
    <property type="protein sequence ID" value="GAX17357.1"/>
    <property type="molecule type" value="Genomic_DNA"/>
</dbReference>
<dbReference type="InterPro" id="IPR013216">
    <property type="entry name" value="Methyltransf_11"/>
</dbReference>
<dbReference type="PANTHER" id="PTHR43591:SF99">
    <property type="entry name" value="OS06G0646000 PROTEIN"/>
    <property type="match status" value="1"/>
</dbReference>
<accession>A0A1Z5JTM3</accession>
<dbReference type="Gene3D" id="3.40.50.150">
    <property type="entry name" value="Vaccinia Virus protein VP39"/>
    <property type="match status" value="1"/>
</dbReference>
<name>A0A1Z5JTM3_FISSO</name>
<dbReference type="Pfam" id="PF08241">
    <property type="entry name" value="Methyltransf_11"/>
    <property type="match status" value="1"/>
</dbReference>
<comment type="caution">
    <text evidence="3">The sequence shown here is derived from an EMBL/GenBank/DDBJ whole genome shotgun (WGS) entry which is preliminary data.</text>
</comment>
<sequence>MMTRFKSLLLSLWLGHSQGLSVSPVTAINSNQLQAEKSKLLDLLQATPKEDPVLADPLTKESLTISTTSPFLGGSRYSRQTFTLQSPSNTYRGTSGTFLDLLQPAGEDNSTESSLFKTVVPLIPPPLRSAMAGMNDEYIPMRDLFTSPSVSFAYERGWRQGFRAAGFPGPDQEAEMAMAYFAPSMAKSDDKVLVDMSCATGLFTRRFAASGKYSRVLGCDYSDSMLLEAGRRIRAEPSLLTSKSTKLDLIRLDVGRIPMKDNSVDALHAGAAMHCWPDLDAAMSEIYRVLKPGGRYFATTFLSSYFGNLQRAEGGASGPSKQAFQYFGSVEEIRFLLVSGGFQRENIVIEVLGNACVVIRCEK</sequence>